<gene>
    <name evidence="1" type="ORF">FNT36_14370</name>
</gene>
<evidence type="ECO:0000313" key="1">
    <source>
        <dbReference type="EMBL" id="TVT40650.1"/>
    </source>
</evidence>
<name>A0A558BVU6_9BACT</name>
<dbReference type="EMBL" id="VMRJ01000003">
    <property type="protein sequence ID" value="TVT40650.1"/>
    <property type="molecule type" value="Genomic_DNA"/>
</dbReference>
<accession>A0A558BVU6</accession>
<reference evidence="1 2" key="1">
    <citation type="submission" date="2019-07" db="EMBL/GenBank/DDBJ databases">
        <title>Hymenobacter sp. straun FUR1 Genome sequencing and assembly.</title>
        <authorList>
            <person name="Chhetri G."/>
        </authorList>
    </citation>
    <scope>NUCLEOTIDE SEQUENCE [LARGE SCALE GENOMIC DNA]</scope>
    <source>
        <strain evidence="1 2">Fur1</strain>
    </source>
</reference>
<proteinExistence type="predicted"/>
<organism evidence="1 2">
    <name type="scientific">Hymenobacter setariae</name>
    <dbReference type="NCBI Taxonomy" id="2594794"/>
    <lineage>
        <taxon>Bacteria</taxon>
        <taxon>Pseudomonadati</taxon>
        <taxon>Bacteroidota</taxon>
        <taxon>Cytophagia</taxon>
        <taxon>Cytophagales</taxon>
        <taxon>Hymenobacteraceae</taxon>
        <taxon>Hymenobacter</taxon>
    </lineage>
</organism>
<evidence type="ECO:0000313" key="2">
    <source>
        <dbReference type="Proteomes" id="UP000317624"/>
    </source>
</evidence>
<dbReference type="OrthoDB" id="9994549at2"/>
<protein>
    <submittedName>
        <fullName evidence="1">Uncharacterized protein</fullName>
    </submittedName>
</protein>
<dbReference type="AlphaFoldDB" id="A0A558BVU6"/>
<sequence length="119" mass="13862">MNSLTCIIPIEPTTKVCRKCGIPQPLERFPFEKARQTHRGTCKACRAAESRALRSSAEHAERIREAERIRSKRRRPYILKWQREHPDNMLPGYRRRAARRKERLAAARLAAAQATPQLF</sequence>
<comment type="caution">
    <text evidence="1">The sequence shown here is derived from an EMBL/GenBank/DDBJ whole genome shotgun (WGS) entry which is preliminary data.</text>
</comment>
<dbReference type="Proteomes" id="UP000317624">
    <property type="component" value="Unassembled WGS sequence"/>
</dbReference>
<keyword evidence="2" id="KW-1185">Reference proteome</keyword>
<dbReference type="RefSeq" id="WP_144848925.1">
    <property type="nucleotide sequence ID" value="NZ_VMRJ01000003.1"/>
</dbReference>